<dbReference type="Pfam" id="PF01565">
    <property type="entry name" value="FAD_binding_4"/>
    <property type="match status" value="1"/>
</dbReference>
<organism evidence="8 9">
    <name type="scientific">Jimgerdemannia flammicorona</name>
    <dbReference type="NCBI Taxonomy" id="994334"/>
    <lineage>
        <taxon>Eukaryota</taxon>
        <taxon>Fungi</taxon>
        <taxon>Fungi incertae sedis</taxon>
        <taxon>Mucoromycota</taxon>
        <taxon>Mucoromycotina</taxon>
        <taxon>Endogonomycetes</taxon>
        <taxon>Endogonales</taxon>
        <taxon>Endogonaceae</taxon>
        <taxon>Jimgerdemannia</taxon>
    </lineage>
</organism>
<gene>
    <name evidence="8" type="ORF">BC936DRAFT_138853</name>
</gene>
<dbReference type="InterPro" id="IPR051264">
    <property type="entry name" value="FAD-oxidored/transferase_4"/>
</dbReference>
<dbReference type="FunFam" id="3.30.465.10:FF:000001">
    <property type="entry name" value="D-2-hydroxyglutarate dehydrogenase, mitochondrial"/>
    <property type="match status" value="1"/>
</dbReference>
<dbReference type="PANTHER" id="PTHR43716">
    <property type="entry name" value="D-2-HYDROXYGLUTARATE DEHYDROGENASE, MITOCHONDRIAL"/>
    <property type="match status" value="1"/>
</dbReference>
<evidence type="ECO:0000256" key="3">
    <source>
        <dbReference type="ARBA" id="ARBA00022630"/>
    </source>
</evidence>
<proteinExistence type="inferred from homology"/>
<name>A0A433BG81_9FUNG</name>
<dbReference type="Gene3D" id="3.30.70.2190">
    <property type="match status" value="1"/>
</dbReference>
<dbReference type="AlphaFoldDB" id="A0A433BG81"/>
<evidence type="ECO:0000313" key="9">
    <source>
        <dbReference type="Proteomes" id="UP000268093"/>
    </source>
</evidence>
<dbReference type="InterPro" id="IPR036318">
    <property type="entry name" value="FAD-bd_PCMH-like_sf"/>
</dbReference>
<evidence type="ECO:0000313" key="8">
    <source>
        <dbReference type="EMBL" id="RUP25307.1"/>
    </source>
</evidence>
<evidence type="ECO:0000256" key="1">
    <source>
        <dbReference type="ARBA" id="ARBA00001974"/>
    </source>
</evidence>
<dbReference type="InterPro" id="IPR016166">
    <property type="entry name" value="FAD-bd_PCMH"/>
</dbReference>
<dbReference type="GO" id="GO:0005739">
    <property type="term" value="C:mitochondrion"/>
    <property type="evidence" value="ECO:0007669"/>
    <property type="project" value="TreeGrafter"/>
</dbReference>
<dbReference type="SUPFAM" id="SSF55103">
    <property type="entry name" value="FAD-linked oxidases, C-terminal domain"/>
    <property type="match status" value="1"/>
</dbReference>
<comment type="cofactor">
    <cofactor evidence="1">
        <name>FAD</name>
        <dbReference type="ChEBI" id="CHEBI:57692"/>
    </cofactor>
</comment>
<evidence type="ECO:0000256" key="6">
    <source>
        <dbReference type="ARBA" id="ARBA00051436"/>
    </source>
</evidence>
<comment type="similarity">
    <text evidence="2">Belongs to the FAD-binding oxidoreductase/transferase type 4 family.</text>
</comment>
<dbReference type="GO" id="GO:0071949">
    <property type="term" value="F:FAD binding"/>
    <property type="evidence" value="ECO:0007669"/>
    <property type="project" value="InterPro"/>
</dbReference>
<dbReference type="InterPro" id="IPR016171">
    <property type="entry name" value="Vanillyl_alc_oxidase_C-sub2"/>
</dbReference>
<dbReference type="EMBL" id="RBNI01013832">
    <property type="protein sequence ID" value="RUP25307.1"/>
    <property type="molecule type" value="Genomic_DNA"/>
</dbReference>
<dbReference type="FunFam" id="1.10.45.10:FF:000001">
    <property type="entry name" value="D-lactate dehydrogenase mitochondrial"/>
    <property type="match status" value="1"/>
</dbReference>
<dbReference type="GO" id="GO:0004458">
    <property type="term" value="F:D-lactate dehydrogenase (cytochrome) activity"/>
    <property type="evidence" value="ECO:0007669"/>
    <property type="project" value="UniProtKB-EC"/>
</dbReference>
<keyword evidence="9" id="KW-1185">Reference proteome</keyword>
<keyword evidence="5" id="KW-0560">Oxidoreductase</keyword>
<accession>A0A433BG81</accession>
<dbReference type="OrthoDB" id="5332616at2759"/>
<dbReference type="Gene3D" id="1.10.45.10">
    <property type="entry name" value="Vanillyl-alcohol Oxidase, Chain A, domain 4"/>
    <property type="match status" value="1"/>
</dbReference>
<comment type="caution">
    <text evidence="8">The sequence shown here is derived from an EMBL/GenBank/DDBJ whole genome shotgun (WGS) entry which is preliminary data.</text>
</comment>
<dbReference type="Pfam" id="PF02913">
    <property type="entry name" value="FAD-oxidase_C"/>
    <property type="match status" value="2"/>
</dbReference>
<dbReference type="InterPro" id="IPR016169">
    <property type="entry name" value="FAD-bd_PCMH_sub2"/>
</dbReference>
<protein>
    <submittedName>
        <fullName evidence="8">Mitochondrial D-lactate dehydrogenase</fullName>
    </submittedName>
</protein>
<evidence type="ECO:0000256" key="5">
    <source>
        <dbReference type="ARBA" id="ARBA00023002"/>
    </source>
</evidence>
<evidence type="ECO:0000256" key="4">
    <source>
        <dbReference type="ARBA" id="ARBA00022827"/>
    </source>
</evidence>
<dbReference type="PROSITE" id="PS51387">
    <property type="entry name" value="FAD_PCMH"/>
    <property type="match status" value="1"/>
</dbReference>
<dbReference type="InterPro" id="IPR006094">
    <property type="entry name" value="Oxid_FAD_bind_N"/>
</dbReference>
<feature type="domain" description="FAD-binding PCMH-type" evidence="7">
    <location>
        <begin position="69"/>
        <end position="248"/>
    </location>
</feature>
<evidence type="ECO:0000259" key="7">
    <source>
        <dbReference type="PROSITE" id="PS51387"/>
    </source>
</evidence>
<dbReference type="PANTHER" id="PTHR43716:SF1">
    <property type="entry name" value="D-2-HYDROXYGLUTARATE DEHYDROGENASE, MITOCHONDRIAL"/>
    <property type="match status" value="1"/>
</dbReference>
<dbReference type="Proteomes" id="UP000268093">
    <property type="component" value="Unassembled WGS sequence"/>
</dbReference>
<dbReference type="InterPro" id="IPR004113">
    <property type="entry name" value="FAD-bd_oxidored_4_C"/>
</dbReference>
<reference evidence="8 9" key="1">
    <citation type="journal article" date="2018" name="New Phytol.">
        <title>Phylogenomics of Endogonaceae and evolution of mycorrhizas within Mucoromycota.</title>
        <authorList>
            <person name="Chang Y."/>
            <person name="Desiro A."/>
            <person name="Na H."/>
            <person name="Sandor L."/>
            <person name="Lipzen A."/>
            <person name="Clum A."/>
            <person name="Barry K."/>
            <person name="Grigoriev I.V."/>
            <person name="Martin F.M."/>
            <person name="Stajich J.E."/>
            <person name="Smith M.E."/>
            <person name="Bonito G."/>
            <person name="Spatafora J.W."/>
        </authorList>
    </citation>
    <scope>NUCLEOTIDE SEQUENCE [LARGE SCALE GENOMIC DNA]</scope>
    <source>
        <strain evidence="8 9">GMNB39</strain>
    </source>
</reference>
<dbReference type="Gene3D" id="3.30.465.10">
    <property type="match status" value="1"/>
</dbReference>
<comment type="catalytic activity">
    <reaction evidence="6">
        <text>(R)-lactate + 2 Fe(III)-[cytochrome c] = 2 Fe(II)-[cytochrome c] + pyruvate + 2 H(+)</text>
        <dbReference type="Rhea" id="RHEA:13521"/>
        <dbReference type="Rhea" id="RHEA-COMP:10350"/>
        <dbReference type="Rhea" id="RHEA-COMP:14399"/>
        <dbReference type="ChEBI" id="CHEBI:15361"/>
        <dbReference type="ChEBI" id="CHEBI:15378"/>
        <dbReference type="ChEBI" id="CHEBI:16004"/>
        <dbReference type="ChEBI" id="CHEBI:29033"/>
        <dbReference type="ChEBI" id="CHEBI:29034"/>
        <dbReference type="EC" id="1.1.2.4"/>
    </reaction>
</comment>
<evidence type="ECO:0000256" key="2">
    <source>
        <dbReference type="ARBA" id="ARBA00008000"/>
    </source>
</evidence>
<dbReference type="InterPro" id="IPR016164">
    <property type="entry name" value="FAD-linked_Oxase-like_C"/>
</dbReference>
<dbReference type="SUPFAM" id="SSF56176">
    <property type="entry name" value="FAD-binding/transporter-associated domain-like"/>
    <property type="match status" value="1"/>
</dbReference>
<keyword evidence="4" id="KW-0274">FAD</keyword>
<keyword evidence="3" id="KW-0285">Flavoprotein</keyword>
<sequence length="578" mass="63908">MATQKHGFNLTALTAEKNPHLKRNSIFKQITEDDVAFFKSILPQDCVLETSRVPEDVFLNFTADWYNLYRSSSQVVLLPRTTDHVSQLLRYCNEQRIAVTPQSGNTSASGGSVPVFDEIIISTKHMITIRTFDPLSGALVCDAGCNLEVLDAHLDAEGYQIPLDLPSKHLCRIGGNVSTNAGGIRMMRFGNLHGSVLGLEVVLPDGTILDNLNTNRKDNTGYHLKNLFIGSEGTLGFITGVSILAVRKRPVINVMILALPSFPSVVQAYAHAKRDLSEIIAAFEVMDQDSVLCVKNARAQWPEGEPLPVDDSAAFYCIVETAGSVREHDNELYIYLVYVIDAGTLRISINYLQKVDRFISKLKGEGVITDGSIARSKDRVSTSEHIGPLSSSAFPSIIASDLLSSTQIKSFWSWRERLPGTIVSTAPTTIHFDISMPLPILYTVVEDTRAWLREKGWLGTEILAVYGYGHVGDGNLHLTIPAARDEEWLRKALDDFVYEWTVQRNGSISAEHGLGFMKAPYLSHAKPPLVIDTMFRIKALFDPNGIMNPYKVLPSEDDRKIGEGVRKRIGAVAERCGC</sequence>
<dbReference type="Gene3D" id="3.30.70.2740">
    <property type="match status" value="1"/>
</dbReference>